<protein>
    <submittedName>
        <fullName evidence="2">Uncharacterized protein</fullName>
    </submittedName>
</protein>
<reference evidence="2 3" key="1">
    <citation type="submission" date="2018-07" db="EMBL/GenBank/DDBJ databases">
        <title>The genomes of Aspergillus section Nigri reveals drivers in fungal speciation.</title>
        <authorList>
            <consortium name="DOE Joint Genome Institute"/>
            <person name="Vesth T.C."/>
            <person name="Nybo J."/>
            <person name="Theobald S."/>
            <person name="Brandl J."/>
            <person name="Frisvad J.C."/>
            <person name="Nielsen K.F."/>
            <person name="Lyhne E.K."/>
            <person name="Kogle M.E."/>
            <person name="Kuo A."/>
            <person name="Riley R."/>
            <person name="Clum A."/>
            <person name="Nolan M."/>
            <person name="Lipzen A."/>
            <person name="Salamov A."/>
            <person name="Henrissat B."/>
            <person name="Wiebenga A."/>
            <person name="De vries R.P."/>
            <person name="Grigoriev I.V."/>
            <person name="Mortensen U.H."/>
            <person name="Andersen M.R."/>
            <person name="Baker S.E."/>
        </authorList>
    </citation>
    <scope>NUCLEOTIDE SEQUENCE [LARGE SCALE GENOMIC DNA]</scope>
    <source>
        <strain evidence="2 3">CBS 139.54b</strain>
    </source>
</reference>
<feature type="transmembrane region" description="Helical" evidence="1">
    <location>
        <begin position="102"/>
        <end position="120"/>
    </location>
</feature>
<gene>
    <name evidence="2" type="ORF">BDQ94DRAFT_155972</name>
</gene>
<dbReference type="EMBL" id="KZ852312">
    <property type="protein sequence ID" value="RDH26124.1"/>
    <property type="molecule type" value="Genomic_DNA"/>
</dbReference>
<proteinExistence type="predicted"/>
<keyword evidence="3" id="KW-1185">Reference proteome</keyword>
<dbReference type="GeneID" id="38136925"/>
<keyword evidence="1" id="KW-0812">Transmembrane</keyword>
<dbReference type="AlphaFoldDB" id="A0A3F3PGT2"/>
<dbReference type="RefSeq" id="XP_026619146.1">
    <property type="nucleotide sequence ID" value="XM_026768569.1"/>
</dbReference>
<keyword evidence="1" id="KW-1133">Transmembrane helix</keyword>
<evidence type="ECO:0000313" key="2">
    <source>
        <dbReference type="EMBL" id="RDH26124.1"/>
    </source>
</evidence>
<organism evidence="2 3">
    <name type="scientific">Aspergillus welwitschiae</name>
    <dbReference type="NCBI Taxonomy" id="1341132"/>
    <lineage>
        <taxon>Eukaryota</taxon>
        <taxon>Fungi</taxon>
        <taxon>Dikarya</taxon>
        <taxon>Ascomycota</taxon>
        <taxon>Pezizomycotina</taxon>
        <taxon>Eurotiomycetes</taxon>
        <taxon>Eurotiomycetidae</taxon>
        <taxon>Eurotiales</taxon>
        <taxon>Aspergillaceae</taxon>
        <taxon>Aspergillus</taxon>
        <taxon>Aspergillus subgen. Circumdati</taxon>
    </lineage>
</organism>
<keyword evidence="1" id="KW-0472">Membrane</keyword>
<sequence length="132" mass="14493">MGCRVLLLRRSSCTHSIAQTAPSPISGDCPWPVTVSFTSDVSMGKSPSDKVPVLRRDSKLYPAQEFLVHLNLTFKNLVSPFHSLPFAVNVDALYSTSRASTAWLVTVAFGLAFSAFLTWLPSAWPSGHFTYQ</sequence>
<accession>A0A3F3PGT2</accession>
<evidence type="ECO:0000256" key="1">
    <source>
        <dbReference type="SAM" id="Phobius"/>
    </source>
</evidence>
<dbReference type="Proteomes" id="UP000253729">
    <property type="component" value="Unassembled WGS sequence"/>
</dbReference>
<evidence type="ECO:0000313" key="3">
    <source>
        <dbReference type="Proteomes" id="UP000253729"/>
    </source>
</evidence>
<name>A0A3F3PGT2_9EURO</name>